<reference evidence="1" key="2">
    <citation type="journal article" date="2023" name="Int. J. Mol. Sci.">
        <title>De Novo Assembly and Annotation of 11 Diverse Shrub Willow (Salix) Genomes Reveals Novel Gene Organization in Sex-Linked Regions.</title>
        <authorList>
            <person name="Hyden B."/>
            <person name="Feng K."/>
            <person name="Yates T.B."/>
            <person name="Jawdy S."/>
            <person name="Cereghino C."/>
            <person name="Smart L.B."/>
            <person name="Muchero W."/>
        </authorList>
    </citation>
    <scope>NUCLEOTIDE SEQUENCE</scope>
    <source>
        <tissue evidence="1">Shoot tip</tissue>
    </source>
</reference>
<proteinExistence type="predicted"/>
<name>A0ABQ9AZX3_9ROSI</name>
<dbReference type="Proteomes" id="UP001141253">
    <property type="component" value="Chromosome 7"/>
</dbReference>
<organism evidence="1 2">
    <name type="scientific">Salix suchowensis</name>
    <dbReference type="NCBI Taxonomy" id="1278906"/>
    <lineage>
        <taxon>Eukaryota</taxon>
        <taxon>Viridiplantae</taxon>
        <taxon>Streptophyta</taxon>
        <taxon>Embryophyta</taxon>
        <taxon>Tracheophyta</taxon>
        <taxon>Spermatophyta</taxon>
        <taxon>Magnoliopsida</taxon>
        <taxon>eudicotyledons</taxon>
        <taxon>Gunneridae</taxon>
        <taxon>Pentapetalae</taxon>
        <taxon>rosids</taxon>
        <taxon>fabids</taxon>
        <taxon>Malpighiales</taxon>
        <taxon>Salicaceae</taxon>
        <taxon>Saliceae</taxon>
        <taxon>Salix</taxon>
    </lineage>
</organism>
<sequence length="53" mass="5796">MSIPFSASFTKAVTSLLPILAETGHQSHCSPLVITVYSQNTDINAFGHECMIW</sequence>
<reference evidence="1" key="1">
    <citation type="submission" date="2022-10" db="EMBL/GenBank/DDBJ databases">
        <authorList>
            <person name="Hyden B.L."/>
            <person name="Feng K."/>
            <person name="Yates T."/>
            <person name="Jawdy S."/>
            <person name="Smart L.B."/>
            <person name="Muchero W."/>
        </authorList>
    </citation>
    <scope>NUCLEOTIDE SEQUENCE</scope>
    <source>
        <tissue evidence="1">Shoot tip</tissue>
    </source>
</reference>
<keyword evidence="2" id="KW-1185">Reference proteome</keyword>
<dbReference type="EMBL" id="JAPFFI010000014">
    <property type="protein sequence ID" value="KAJ6367138.1"/>
    <property type="molecule type" value="Genomic_DNA"/>
</dbReference>
<protein>
    <submittedName>
        <fullName evidence="1">Uncharacterized protein</fullName>
    </submittedName>
</protein>
<gene>
    <name evidence="1" type="ORF">OIU77_003503</name>
</gene>
<evidence type="ECO:0000313" key="2">
    <source>
        <dbReference type="Proteomes" id="UP001141253"/>
    </source>
</evidence>
<evidence type="ECO:0000313" key="1">
    <source>
        <dbReference type="EMBL" id="KAJ6367138.1"/>
    </source>
</evidence>
<comment type="caution">
    <text evidence="1">The sequence shown here is derived from an EMBL/GenBank/DDBJ whole genome shotgun (WGS) entry which is preliminary data.</text>
</comment>
<accession>A0ABQ9AZX3</accession>